<dbReference type="PANTHER" id="PTHR12149">
    <property type="entry name" value="FRUCTOSAMINE 3 KINASE-RELATED PROTEIN"/>
    <property type="match status" value="1"/>
</dbReference>
<reference evidence="4" key="1">
    <citation type="submission" date="2022-11" db="EMBL/GenBank/DDBJ databases">
        <title>Genome Sequence of Cubamyces cubensis.</title>
        <authorList>
            <person name="Buettner E."/>
        </authorList>
    </citation>
    <scope>NUCLEOTIDE SEQUENCE</scope>
    <source>
        <strain evidence="4">MPL-01</strain>
    </source>
</reference>
<sequence length="319" mass="35692">MASSHPTPTYSESPLAWTSEFESHSFTVSQSRALEISIHNATSLRASNGQRYYAKIGSLDDRDQFIGEAESLKAMELAAPGLVPKLIDCGFIDADTKERDSDVGRPYFLSEYKDIGTLTTAGAKTLGKRLATELHAYKSPDGFGFHVPTYCGRTRQENGWYQSWPECFDALMAGLEEKLRVQGGYDGLCNQVKEVRERVIPFLLEPLVIQPVLLHGDLWSGNTGIDRSTGEPVIYDPSSYFGHNEADLAIGRMFGGIPESFYTTYHQYLPKSEPQEQYGLRQDLYQLYHYLNHTVLFGGGYAGSARQKMDRLLKEVSSI</sequence>
<accession>A0AAD7TZV2</accession>
<comment type="similarity">
    <text evidence="3">Belongs to the fructosamine kinase family.</text>
</comment>
<comment type="catalytic activity">
    <reaction evidence="2">
        <text>N(6)-D-ribulosyl-L-lysyl-[protein] + ATP = N(6)-(3-O-phospho-D-ribulosyl)-L-lysyl-[protein] + ADP + H(+)</text>
        <dbReference type="Rhea" id="RHEA:48432"/>
        <dbReference type="Rhea" id="RHEA-COMP:12103"/>
        <dbReference type="Rhea" id="RHEA-COMP:12104"/>
        <dbReference type="ChEBI" id="CHEBI:15378"/>
        <dbReference type="ChEBI" id="CHEBI:30616"/>
        <dbReference type="ChEBI" id="CHEBI:90418"/>
        <dbReference type="ChEBI" id="CHEBI:90420"/>
        <dbReference type="ChEBI" id="CHEBI:456216"/>
        <dbReference type="EC" id="2.7.1.172"/>
    </reaction>
    <physiologicalReaction direction="left-to-right" evidence="2">
        <dbReference type="Rhea" id="RHEA:48433"/>
    </physiologicalReaction>
</comment>
<dbReference type="GO" id="GO:0102193">
    <property type="term" value="F:protein-ribulosamine 3-kinase activity"/>
    <property type="evidence" value="ECO:0007669"/>
    <property type="project" value="UniProtKB-EC"/>
</dbReference>
<evidence type="ECO:0000256" key="2">
    <source>
        <dbReference type="ARBA" id="ARBA00048655"/>
    </source>
</evidence>
<keyword evidence="3" id="KW-0808">Transferase</keyword>
<dbReference type="PIRSF" id="PIRSF006221">
    <property type="entry name" value="Ketosamine-3-kinase"/>
    <property type="match status" value="1"/>
</dbReference>
<keyword evidence="3" id="KW-0418">Kinase</keyword>
<dbReference type="EMBL" id="JAPEVG010000062">
    <property type="protein sequence ID" value="KAJ8488483.1"/>
    <property type="molecule type" value="Genomic_DNA"/>
</dbReference>
<dbReference type="AlphaFoldDB" id="A0AAD7TZV2"/>
<dbReference type="PANTHER" id="PTHR12149:SF8">
    <property type="entry name" value="PROTEIN-RIBULOSAMINE 3-KINASE"/>
    <property type="match status" value="1"/>
</dbReference>
<evidence type="ECO:0000313" key="5">
    <source>
        <dbReference type="Proteomes" id="UP001215151"/>
    </source>
</evidence>
<keyword evidence="5" id="KW-1185">Reference proteome</keyword>
<dbReference type="GO" id="GO:0016301">
    <property type="term" value="F:kinase activity"/>
    <property type="evidence" value="ECO:0007669"/>
    <property type="project" value="UniProtKB-UniRule"/>
</dbReference>
<dbReference type="Gene3D" id="3.90.1200.10">
    <property type="match status" value="1"/>
</dbReference>
<gene>
    <name evidence="4" type="ORF">ONZ51_g3511</name>
</gene>
<comment type="caution">
    <text evidence="4">The sequence shown here is derived from an EMBL/GenBank/DDBJ whole genome shotgun (WGS) entry which is preliminary data.</text>
</comment>
<dbReference type="Pfam" id="PF03881">
    <property type="entry name" value="Fructosamin_kin"/>
    <property type="match status" value="1"/>
</dbReference>
<organism evidence="4 5">
    <name type="scientific">Trametes cubensis</name>
    <dbReference type="NCBI Taxonomy" id="1111947"/>
    <lineage>
        <taxon>Eukaryota</taxon>
        <taxon>Fungi</taxon>
        <taxon>Dikarya</taxon>
        <taxon>Basidiomycota</taxon>
        <taxon>Agaricomycotina</taxon>
        <taxon>Agaricomycetes</taxon>
        <taxon>Polyporales</taxon>
        <taxon>Polyporaceae</taxon>
        <taxon>Trametes</taxon>
    </lineage>
</organism>
<evidence type="ECO:0000313" key="4">
    <source>
        <dbReference type="EMBL" id="KAJ8488483.1"/>
    </source>
</evidence>
<evidence type="ECO:0000256" key="3">
    <source>
        <dbReference type="PIRNR" id="PIRNR006221"/>
    </source>
</evidence>
<proteinExistence type="inferred from homology"/>
<name>A0AAD7TZV2_9APHY</name>
<protein>
    <recommendedName>
        <fullName evidence="1">protein-ribulosamine 3-kinase</fullName>
        <ecNumber evidence="1">2.7.1.172</ecNumber>
    </recommendedName>
</protein>
<dbReference type="InterPro" id="IPR011009">
    <property type="entry name" value="Kinase-like_dom_sf"/>
</dbReference>
<evidence type="ECO:0000256" key="1">
    <source>
        <dbReference type="ARBA" id="ARBA00011961"/>
    </source>
</evidence>
<dbReference type="EC" id="2.7.1.172" evidence="1"/>
<dbReference type="Proteomes" id="UP001215151">
    <property type="component" value="Unassembled WGS sequence"/>
</dbReference>
<dbReference type="InterPro" id="IPR016477">
    <property type="entry name" value="Fructo-/Ketosamine-3-kinase"/>
</dbReference>
<dbReference type="SUPFAM" id="SSF56112">
    <property type="entry name" value="Protein kinase-like (PK-like)"/>
    <property type="match status" value="1"/>
</dbReference>